<reference evidence="1" key="1">
    <citation type="submission" date="2023-04" db="EMBL/GenBank/DDBJ databases">
        <title>Draft Genome sequencing of Naganishia species isolated from polar environments using Oxford Nanopore Technology.</title>
        <authorList>
            <person name="Leo P."/>
            <person name="Venkateswaran K."/>
        </authorList>
    </citation>
    <scope>NUCLEOTIDE SEQUENCE</scope>
    <source>
        <strain evidence="1">DBVPG 5303</strain>
    </source>
</reference>
<proteinExistence type="predicted"/>
<name>A0ACC2XKD6_9TREE</name>
<comment type="caution">
    <text evidence="1">The sequence shown here is derived from an EMBL/GenBank/DDBJ whole genome shotgun (WGS) entry which is preliminary data.</text>
</comment>
<dbReference type="EMBL" id="JASBWV010000012">
    <property type="protein sequence ID" value="KAJ9123506.1"/>
    <property type="molecule type" value="Genomic_DNA"/>
</dbReference>
<dbReference type="Proteomes" id="UP001234202">
    <property type="component" value="Unassembled WGS sequence"/>
</dbReference>
<accession>A0ACC2XKD6</accession>
<gene>
    <name evidence="1" type="ORF">QFC24_003720</name>
</gene>
<evidence type="ECO:0000313" key="2">
    <source>
        <dbReference type="Proteomes" id="UP001234202"/>
    </source>
</evidence>
<sequence length="471" mass="51691">MVHAKHYRQSLLSLSKATSAFAGALEVCSRVKGCDTANAGILGASGLEYLIGNHEQLMADTFYREFEIPLLHLLDTYKASVTDRQTAYEKACQEKSNLIRKTEHENMKHGRRRKRDLQAFRAALTTLQSLVDDLDFLKSSYHHEVMEAEDELWNGVLDKMAFVARAKMDVHDKVSYSQHLPSDLPNQFDGLSQGTNGTASIPPDTATDRRSFFGRLFKPSTDNLRTQVADKPVPPPSLSRHGRHQSQQSIASTAETFTEDSEVDDVTDSRRRERNKRVLMGRSVASSKRDVAHNSKDDKGVPRVHVHAPIPNPRRAASGSAVGGRQQRELSVIEDEDADDNGDVTIEGKEVIAAEAKEDVDALQQGEGAETVQESSTLEAPAAIFAPASPAPESVPDETPTDSPSNVPSETDPPPSLVNVEQSVGTTPCSTDDDEREEGDDDREIPAAPPSPSLEHELETIKDSSRRKGRP</sequence>
<keyword evidence="2" id="KW-1185">Reference proteome</keyword>
<evidence type="ECO:0000313" key="1">
    <source>
        <dbReference type="EMBL" id="KAJ9123506.1"/>
    </source>
</evidence>
<organism evidence="1 2">
    <name type="scientific">Naganishia onofrii</name>
    <dbReference type="NCBI Taxonomy" id="1851511"/>
    <lineage>
        <taxon>Eukaryota</taxon>
        <taxon>Fungi</taxon>
        <taxon>Dikarya</taxon>
        <taxon>Basidiomycota</taxon>
        <taxon>Agaricomycotina</taxon>
        <taxon>Tremellomycetes</taxon>
        <taxon>Filobasidiales</taxon>
        <taxon>Filobasidiaceae</taxon>
        <taxon>Naganishia</taxon>
    </lineage>
</organism>
<protein>
    <submittedName>
        <fullName evidence="1">Uncharacterized protein</fullName>
    </submittedName>
</protein>